<keyword evidence="4" id="KW-0804">Transcription</keyword>
<dbReference type="InterPro" id="IPR000847">
    <property type="entry name" value="LysR_HTH_N"/>
</dbReference>
<evidence type="ECO:0000313" key="6">
    <source>
        <dbReference type="EMBL" id="CAG9186688.1"/>
    </source>
</evidence>
<dbReference type="SUPFAM" id="SSF53850">
    <property type="entry name" value="Periplasmic binding protein-like II"/>
    <property type="match status" value="1"/>
</dbReference>
<comment type="caution">
    <text evidence="6">The sequence shown here is derived from an EMBL/GenBank/DDBJ whole genome shotgun (WGS) entry which is preliminary data.</text>
</comment>
<keyword evidence="2" id="KW-0805">Transcription regulation</keyword>
<dbReference type="Pfam" id="PF03466">
    <property type="entry name" value="LysR_substrate"/>
    <property type="match status" value="1"/>
</dbReference>
<keyword evidence="7" id="KW-1185">Reference proteome</keyword>
<dbReference type="PANTHER" id="PTHR30126">
    <property type="entry name" value="HTH-TYPE TRANSCRIPTIONAL REGULATOR"/>
    <property type="match status" value="1"/>
</dbReference>
<dbReference type="Gene3D" id="3.40.190.10">
    <property type="entry name" value="Periplasmic binding protein-like II"/>
    <property type="match status" value="2"/>
</dbReference>
<dbReference type="InterPro" id="IPR036388">
    <property type="entry name" value="WH-like_DNA-bd_sf"/>
</dbReference>
<evidence type="ECO:0000256" key="1">
    <source>
        <dbReference type="ARBA" id="ARBA00009437"/>
    </source>
</evidence>
<dbReference type="PANTHER" id="PTHR30126:SF40">
    <property type="entry name" value="HTH-TYPE TRANSCRIPTIONAL REGULATOR GLTR"/>
    <property type="match status" value="1"/>
</dbReference>
<evidence type="ECO:0000259" key="5">
    <source>
        <dbReference type="PROSITE" id="PS50931"/>
    </source>
</evidence>
<reference evidence="6 7" key="1">
    <citation type="submission" date="2021-08" db="EMBL/GenBank/DDBJ databases">
        <authorList>
            <person name="Peeters C."/>
        </authorList>
    </citation>
    <scope>NUCLEOTIDE SEQUENCE [LARGE SCALE GENOMIC DNA]</scope>
    <source>
        <strain evidence="6 7">LMG 23994</strain>
    </source>
</reference>
<dbReference type="InterPro" id="IPR036390">
    <property type="entry name" value="WH_DNA-bd_sf"/>
</dbReference>
<accession>A0ABM8Y1R3</accession>
<dbReference type="PROSITE" id="PS50931">
    <property type="entry name" value="HTH_LYSR"/>
    <property type="match status" value="1"/>
</dbReference>
<evidence type="ECO:0000256" key="4">
    <source>
        <dbReference type="ARBA" id="ARBA00023163"/>
    </source>
</evidence>
<evidence type="ECO:0000256" key="3">
    <source>
        <dbReference type="ARBA" id="ARBA00023125"/>
    </source>
</evidence>
<gene>
    <name evidence="6" type="ORF">LMG23994_06327</name>
</gene>
<protein>
    <recommendedName>
        <fullName evidence="5">HTH lysR-type domain-containing protein</fullName>
    </recommendedName>
</protein>
<dbReference type="Proteomes" id="UP000701702">
    <property type="component" value="Unassembled WGS sequence"/>
</dbReference>
<sequence>MEEELGLQLFDRTKSSVALTQSGQELLVRAEKALEAFGDFLHAAKALHGQIEGNLRIGVVMLDPAMLRIGTLLEILVRQCPALSIDLQVGRTPWLRTALQASEIDAAIMVARTVPKGTGMLVLAPLKFRVVAPSAWEARISSTAELARLPWIRMTPHSAHEELLNEILARAGIAPVASVLADHELMIRELVTAGVGIGLLREDLALAAQSGGELVFVGDHGANTNLALIYPEERENDPAIRTVCEALRTLWR</sequence>
<dbReference type="CDD" id="cd05466">
    <property type="entry name" value="PBP2_LTTR_substrate"/>
    <property type="match status" value="1"/>
</dbReference>
<organism evidence="6 7">
    <name type="scientific">Cupriavidus pinatubonensis</name>
    <dbReference type="NCBI Taxonomy" id="248026"/>
    <lineage>
        <taxon>Bacteria</taxon>
        <taxon>Pseudomonadati</taxon>
        <taxon>Pseudomonadota</taxon>
        <taxon>Betaproteobacteria</taxon>
        <taxon>Burkholderiales</taxon>
        <taxon>Burkholderiaceae</taxon>
        <taxon>Cupriavidus</taxon>
    </lineage>
</organism>
<dbReference type="Gene3D" id="1.10.10.10">
    <property type="entry name" value="Winged helix-like DNA-binding domain superfamily/Winged helix DNA-binding domain"/>
    <property type="match status" value="1"/>
</dbReference>
<evidence type="ECO:0000313" key="7">
    <source>
        <dbReference type="Proteomes" id="UP000701702"/>
    </source>
</evidence>
<dbReference type="SUPFAM" id="SSF46785">
    <property type="entry name" value="Winged helix' DNA-binding domain"/>
    <property type="match status" value="1"/>
</dbReference>
<name>A0ABM8Y1R3_9BURK</name>
<dbReference type="InterPro" id="IPR005119">
    <property type="entry name" value="LysR_subst-bd"/>
</dbReference>
<feature type="domain" description="HTH lysR-type" evidence="5">
    <location>
        <begin position="1"/>
        <end position="20"/>
    </location>
</feature>
<evidence type="ECO:0000256" key="2">
    <source>
        <dbReference type="ARBA" id="ARBA00023015"/>
    </source>
</evidence>
<dbReference type="EMBL" id="CAJZAF010000053">
    <property type="protein sequence ID" value="CAG9186688.1"/>
    <property type="molecule type" value="Genomic_DNA"/>
</dbReference>
<comment type="similarity">
    <text evidence="1">Belongs to the LysR transcriptional regulatory family.</text>
</comment>
<keyword evidence="3" id="KW-0238">DNA-binding</keyword>
<proteinExistence type="inferred from homology"/>
<dbReference type="RefSeq" id="WP_224009803.1">
    <property type="nucleotide sequence ID" value="NZ_CAJZAF010000053.1"/>
</dbReference>